<protein>
    <recommendedName>
        <fullName evidence="2">Bacteriophage Mu Gp45 N-terminal domain-containing protein</fullName>
    </recommendedName>
</protein>
<evidence type="ECO:0000256" key="1">
    <source>
        <dbReference type="SAM" id="MobiDB-lite"/>
    </source>
</evidence>
<reference evidence="3" key="1">
    <citation type="submission" date="2020-01" db="EMBL/GenBank/DDBJ databases">
        <authorList>
            <person name="Rat A."/>
        </authorList>
    </citation>
    <scope>NUCLEOTIDE SEQUENCE</scope>
    <source>
        <strain evidence="3">LMG 31228</strain>
    </source>
</reference>
<dbReference type="Proteomes" id="UP001138709">
    <property type="component" value="Unassembled WGS sequence"/>
</dbReference>
<dbReference type="RefSeq" id="WP_211847440.1">
    <property type="nucleotide sequence ID" value="NZ_JAAEDL010000015.1"/>
</dbReference>
<evidence type="ECO:0000313" key="4">
    <source>
        <dbReference type="Proteomes" id="UP001138709"/>
    </source>
</evidence>
<keyword evidence="4" id="KW-1185">Reference proteome</keyword>
<organism evidence="3 4">
    <name type="scientific">Neoroseomonas eburnea</name>
    <dbReference type="NCBI Taxonomy" id="1346889"/>
    <lineage>
        <taxon>Bacteria</taxon>
        <taxon>Pseudomonadati</taxon>
        <taxon>Pseudomonadota</taxon>
        <taxon>Alphaproteobacteria</taxon>
        <taxon>Acetobacterales</taxon>
        <taxon>Acetobacteraceae</taxon>
        <taxon>Neoroseomonas</taxon>
    </lineage>
</organism>
<evidence type="ECO:0000259" key="2">
    <source>
        <dbReference type="Pfam" id="PF06890"/>
    </source>
</evidence>
<dbReference type="EMBL" id="JAAEDL010000015">
    <property type="protein sequence ID" value="MBR0681905.1"/>
    <property type="molecule type" value="Genomic_DNA"/>
</dbReference>
<feature type="domain" description="Bacteriophage Mu Gp45 N-terminal" evidence="2">
    <location>
        <begin position="15"/>
        <end position="80"/>
    </location>
</feature>
<evidence type="ECO:0000313" key="3">
    <source>
        <dbReference type="EMBL" id="MBR0681905.1"/>
    </source>
</evidence>
<proteinExistence type="predicted"/>
<feature type="region of interest" description="Disordered" evidence="1">
    <location>
        <begin position="149"/>
        <end position="179"/>
    </location>
</feature>
<reference evidence="3" key="2">
    <citation type="journal article" date="2021" name="Syst. Appl. Microbiol.">
        <title>Roseomonas hellenica sp. nov., isolated from roots of wild-growing Alkanna tinctoria.</title>
        <authorList>
            <person name="Rat A."/>
            <person name="Naranjo H.D."/>
            <person name="Lebbe L."/>
            <person name="Cnockaert M."/>
            <person name="Krigas N."/>
            <person name="Grigoriadou K."/>
            <person name="Maloupa E."/>
            <person name="Willems A."/>
        </authorList>
    </citation>
    <scope>NUCLEOTIDE SEQUENCE</scope>
    <source>
        <strain evidence="3">LMG 31228</strain>
    </source>
</reference>
<name>A0A9X9XDW9_9PROT</name>
<accession>A0A9X9XDW9</accession>
<sequence length="179" mass="18250">MDEATAMALRGLVVRAVLRGTDDAGETQTAEAETHDGVLRSGVEVLQPFGLASRPPADGGYTILLAVGGDQGDMVALPLACPSARYGALEPGETVIHDAAGNRLHFRNGGLVEVRAQNGIAVQVGGTVLEVTATGVAITGDLVVSGQVSDGNGSMQEMRDRYNAHGHPGASAPPGPLMD</sequence>
<dbReference type="AlphaFoldDB" id="A0A9X9XDW9"/>
<dbReference type="InterPro" id="IPR053861">
    <property type="entry name" value="Phage_Mu_Gp45_N"/>
</dbReference>
<gene>
    <name evidence="3" type="ORF">GXW74_15530</name>
</gene>
<dbReference type="Pfam" id="PF06890">
    <property type="entry name" value="Phage_Mu_Gp45"/>
    <property type="match status" value="1"/>
</dbReference>
<comment type="caution">
    <text evidence="3">The sequence shown here is derived from an EMBL/GenBank/DDBJ whole genome shotgun (WGS) entry which is preliminary data.</text>
</comment>